<accession>A0ABV0YTC6</accession>
<sequence length="107" mass="11841">MPSPHSLPVFRLSSRCSLLVSSVTLIHANDLFLSHLVHVLPCSPFELLVPFVSSYCFNSPLCLHVAFTWVQLQTDVVDSGEKSAISPVIWIYRRGSTVSSIPQLLFG</sequence>
<evidence type="ECO:0000313" key="1">
    <source>
        <dbReference type="EMBL" id="MEQ2297128.1"/>
    </source>
</evidence>
<gene>
    <name evidence="1" type="ORF">AMECASPLE_031517</name>
</gene>
<protein>
    <submittedName>
        <fullName evidence="1">Uncharacterized protein</fullName>
    </submittedName>
</protein>
<keyword evidence="2" id="KW-1185">Reference proteome</keyword>
<organism evidence="1 2">
    <name type="scientific">Ameca splendens</name>
    <dbReference type="NCBI Taxonomy" id="208324"/>
    <lineage>
        <taxon>Eukaryota</taxon>
        <taxon>Metazoa</taxon>
        <taxon>Chordata</taxon>
        <taxon>Craniata</taxon>
        <taxon>Vertebrata</taxon>
        <taxon>Euteleostomi</taxon>
        <taxon>Actinopterygii</taxon>
        <taxon>Neopterygii</taxon>
        <taxon>Teleostei</taxon>
        <taxon>Neoteleostei</taxon>
        <taxon>Acanthomorphata</taxon>
        <taxon>Ovalentaria</taxon>
        <taxon>Atherinomorphae</taxon>
        <taxon>Cyprinodontiformes</taxon>
        <taxon>Goodeidae</taxon>
        <taxon>Ameca</taxon>
    </lineage>
</organism>
<dbReference type="Proteomes" id="UP001469553">
    <property type="component" value="Unassembled WGS sequence"/>
</dbReference>
<dbReference type="EMBL" id="JAHRIP010041551">
    <property type="protein sequence ID" value="MEQ2297128.1"/>
    <property type="molecule type" value="Genomic_DNA"/>
</dbReference>
<evidence type="ECO:0000313" key="2">
    <source>
        <dbReference type="Proteomes" id="UP001469553"/>
    </source>
</evidence>
<reference evidence="1 2" key="1">
    <citation type="submission" date="2021-06" db="EMBL/GenBank/DDBJ databases">
        <authorList>
            <person name="Palmer J.M."/>
        </authorList>
    </citation>
    <scope>NUCLEOTIDE SEQUENCE [LARGE SCALE GENOMIC DNA]</scope>
    <source>
        <strain evidence="1 2">AS_MEX2019</strain>
        <tissue evidence="1">Muscle</tissue>
    </source>
</reference>
<comment type="caution">
    <text evidence="1">The sequence shown here is derived from an EMBL/GenBank/DDBJ whole genome shotgun (WGS) entry which is preliminary data.</text>
</comment>
<name>A0ABV0YTC6_9TELE</name>
<proteinExistence type="predicted"/>